<dbReference type="InterPro" id="IPR036635">
    <property type="entry name" value="MurB_C_sf"/>
</dbReference>
<dbReference type="Pfam" id="PF02873">
    <property type="entry name" value="MurB_C"/>
    <property type="match status" value="1"/>
</dbReference>
<dbReference type="InterPro" id="IPR016169">
    <property type="entry name" value="FAD-bd_PCMH_sub2"/>
</dbReference>
<evidence type="ECO:0000256" key="3">
    <source>
        <dbReference type="ARBA" id="ARBA00004496"/>
    </source>
</evidence>
<keyword evidence="5 16" id="KW-0963">Cytoplasm</keyword>
<dbReference type="NCBIfam" id="NF010480">
    <property type="entry name" value="PRK13905.1"/>
    <property type="match status" value="1"/>
</dbReference>
<evidence type="ECO:0000256" key="4">
    <source>
        <dbReference type="ARBA" id="ARBA00004752"/>
    </source>
</evidence>
<dbReference type="SUPFAM" id="SSF56176">
    <property type="entry name" value="FAD-binding/transporter-associated domain-like"/>
    <property type="match status" value="1"/>
</dbReference>
<evidence type="ECO:0000313" key="19">
    <source>
        <dbReference type="Proteomes" id="UP000230564"/>
    </source>
</evidence>
<dbReference type="UniPathway" id="UPA00219"/>
<name>A0A2H0NC20_9BACT</name>
<dbReference type="InterPro" id="IPR036318">
    <property type="entry name" value="FAD-bd_PCMH-like_sf"/>
</dbReference>
<keyword evidence="11 16" id="KW-0573">Peptidoglycan synthesis</keyword>
<comment type="function">
    <text evidence="2 16">Cell wall formation.</text>
</comment>
<evidence type="ECO:0000256" key="9">
    <source>
        <dbReference type="ARBA" id="ARBA00022857"/>
    </source>
</evidence>
<evidence type="ECO:0000259" key="17">
    <source>
        <dbReference type="PROSITE" id="PS51387"/>
    </source>
</evidence>
<evidence type="ECO:0000256" key="8">
    <source>
        <dbReference type="ARBA" id="ARBA00022827"/>
    </source>
</evidence>
<dbReference type="EMBL" id="PCWQ01000013">
    <property type="protein sequence ID" value="PIR06427.1"/>
    <property type="molecule type" value="Genomic_DNA"/>
</dbReference>
<dbReference type="Pfam" id="PF01565">
    <property type="entry name" value="FAD_binding_4"/>
    <property type="match status" value="1"/>
</dbReference>
<evidence type="ECO:0000256" key="1">
    <source>
        <dbReference type="ARBA" id="ARBA00001974"/>
    </source>
</evidence>
<evidence type="ECO:0000256" key="12">
    <source>
        <dbReference type="ARBA" id="ARBA00023002"/>
    </source>
</evidence>
<dbReference type="GO" id="GO:0071555">
    <property type="term" value="P:cell wall organization"/>
    <property type="evidence" value="ECO:0007669"/>
    <property type="project" value="UniProtKB-KW"/>
</dbReference>
<keyword evidence="9 16" id="KW-0521">NADP</keyword>
<dbReference type="InterPro" id="IPR006094">
    <property type="entry name" value="Oxid_FAD_bind_N"/>
</dbReference>
<dbReference type="InterPro" id="IPR016167">
    <property type="entry name" value="FAD-bd_PCMH_sub1"/>
</dbReference>
<accession>A0A2H0NC20</accession>
<evidence type="ECO:0000256" key="13">
    <source>
        <dbReference type="ARBA" id="ARBA00023306"/>
    </source>
</evidence>
<evidence type="ECO:0000256" key="5">
    <source>
        <dbReference type="ARBA" id="ARBA00022490"/>
    </source>
</evidence>
<dbReference type="InterPro" id="IPR011601">
    <property type="entry name" value="MurB_C"/>
</dbReference>
<dbReference type="InterPro" id="IPR016166">
    <property type="entry name" value="FAD-bd_PCMH"/>
</dbReference>
<comment type="catalytic activity">
    <reaction evidence="15 16">
        <text>UDP-N-acetyl-alpha-D-muramate + NADP(+) = UDP-N-acetyl-3-O-(1-carboxyvinyl)-alpha-D-glucosamine + NADPH + H(+)</text>
        <dbReference type="Rhea" id="RHEA:12248"/>
        <dbReference type="ChEBI" id="CHEBI:15378"/>
        <dbReference type="ChEBI" id="CHEBI:57783"/>
        <dbReference type="ChEBI" id="CHEBI:58349"/>
        <dbReference type="ChEBI" id="CHEBI:68483"/>
        <dbReference type="ChEBI" id="CHEBI:70757"/>
        <dbReference type="EC" id="1.3.1.98"/>
    </reaction>
</comment>
<keyword evidence="12 16" id="KW-0560">Oxidoreductase</keyword>
<comment type="caution">
    <text evidence="18">The sequence shown here is derived from an EMBL/GenBank/DDBJ whole genome shotgun (WGS) entry which is preliminary data.</text>
</comment>
<dbReference type="AlphaFoldDB" id="A0A2H0NC20"/>
<dbReference type="EC" id="1.3.1.98" evidence="16"/>
<organism evidence="18 19">
    <name type="scientific">Candidatus Komeilibacteria bacterium CG11_big_fil_rev_8_21_14_0_20_36_20</name>
    <dbReference type="NCBI Taxonomy" id="1974477"/>
    <lineage>
        <taxon>Bacteria</taxon>
        <taxon>Candidatus Komeiliibacteriota</taxon>
    </lineage>
</organism>
<evidence type="ECO:0000256" key="7">
    <source>
        <dbReference type="ARBA" id="ARBA00022630"/>
    </source>
</evidence>
<dbReference type="InterPro" id="IPR003170">
    <property type="entry name" value="MurB"/>
</dbReference>
<dbReference type="PANTHER" id="PTHR21071:SF4">
    <property type="entry name" value="UDP-N-ACETYLENOLPYRUVOYLGLUCOSAMINE REDUCTASE"/>
    <property type="match status" value="1"/>
</dbReference>
<comment type="similarity">
    <text evidence="16">Belongs to the MurB family.</text>
</comment>
<dbReference type="GO" id="GO:0008360">
    <property type="term" value="P:regulation of cell shape"/>
    <property type="evidence" value="ECO:0007669"/>
    <property type="project" value="UniProtKB-KW"/>
</dbReference>
<comment type="pathway">
    <text evidence="4 16">Cell wall biogenesis; peptidoglycan biosynthesis.</text>
</comment>
<comment type="cofactor">
    <cofactor evidence="1 16">
        <name>FAD</name>
        <dbReference type="ChEBI" id="CHEBI:57692"/>
    </cofactor>
</comment>
<feature type="active site" description="Proton donor" evidence="16">
    <location>
        <position position="214"/>
    </location>
</feature>
<keyword evidence="13 16" id="KW-0131">Cell cycle</keyword>
<keyword evidence="10 16" id="KW-0133">Cell shape</keyword>
<dbReference type="Proteomes" id="UP000230564">
    <property type="component" value="Unassembled WGS sequence"/>
</dbReference>
<dbReference type="Gene3D" id="3.90.78.10">
    <property type="entry name" value="UDP-N-acetylenolpyruvoylglucosamine reductase, C-terminal domain"/>
    <property type="match status" value="1"/>
</dbReference>
<evidence type="ECO:0000256" key="16">
    <source>
        <dbReference type="HAMAP-Rule" id="MF_00037"/>
    </source>
</evidence>
<dbReference type="GO" id="GO:0051301">
    <property type="term" value="P:cell division"/>
    <property type="evidence" value="ECO:0007669"/>
    <property type="project" value="UniProtKB-KW"/>
</dbReference>
<feature type="domain" description="FAD-binding PCMH-type" evidence="17">
    <location>
        <begin position="21"/>
        <end position="186"/>
    </location>
</feature>
<dbReference type="GO" id="GO:0008762">
    <property type="term" value="F:UDP-N-acetylmuramate dehydrogenase activity"/>
    <property type="evidence" value="ECO:0007669"/>
    <property type="project" value="UniProtKB-UniRule"/>
</dbReference>
<dbReference type="PANTHER" id="PTHR21071">
    <property type="entry name" value="UDP-N-ACETYLENOLPYRUVOYLGLUCOSAMINE REDUCTASE"/>
    <property type="match status" value="1"/>
</dbReference>
<proteinExistence type="inferred from homology"/>
<dbReference type="NCBIfam" id="TIGR00179">
    <property type="entry name" value="murB"/>
    <property type="match status" value="1"/>
</dbReference>
<reference evidence="18 19" key="1">
    <citation type="submission" date="2017-09" db="EMBL/GenBank/DDBJ databases">
        <title>Depth-based differentiation of microbial function through sediment-hosted aquifers and enrichment of novel symbionts in the deep terrestrial subsurface.</title>
        <authorList>
            <person name="Probst A.J."/>
            <person name="Ladd B."/>
            <person name="Jarett J.K."/>
            <person name="Geller-Mcgrath D.E."/>
            <person name="Sieber C.M."/>
            <person name="Emerson J.B."/>
            <person name="Anantharaman K."/>
            <person name="Thomas B.C."/>
            <person name="Malmstrom R."/>
            <person name="Stieglmeier M."/>
            <person name="Klingl A."/>
            <person name="Woyke T."/>
            <person name="Ryan C.M."/>
            <person name="Banfield J.F."/>
        </authorList>
    </citation>
    <scope>NUCLEOTIDE SEQUENCE [LARGE SCALE GENOMIC DNA]</scope>
    <source>
        <strain evidence="18">CG11_big_fil_rev_8_21_14_0_20_36_20</strain>
    </source>
</reference>
<dbReference type="HAMAP" id="MF_00037">
    <property type="entry name" value="MurB"/>
    <property type="match status" value="1"/>
</dbReference>
<comment type="subcellular location">
    <subcellularLocation>
        <location evidence="3 16">Cytoplasm</location>
    </subcellularLocation>
</comment>
<dbReference type="PROSITE" id="PS51387">
    <property type="entry name" value="FAD_PCMH"/>
    <property type="match status" value="1"/>
</dbReference>
<sequence>MDRKIMNLQQNIPLKDYTTFRIGGPAEYFVEVDTIEEVAEALSWAKQNKKEILFIGRGSNCLISDEGFPGLVIKLNLQRLDFNDTQVIVGAGVDLSFLLNKSLENNLTGLEFVAGIPGTVGGAIRGNAGTYGRGIGDVVKRIRYMDLADDQFKEMLAKEANFDYRHSIFKEKNFLILEVQLELEKGDVDLARKLIQERLQYRQETQPQKPSAGCIFKNVLFQSVDLQALKDRGLDIEQFKKYQKIPAAYLITRTGLPGKVMGGAKISKKHANYIVNTGTATAEEVIMLISFIKQKVRDKYGIQLQEEIKIVF</sequence>
<dbReference type="GO" id="GO:0005829">
    <property type="term" value="C:cytosol"/>
    <property type="evidence" value="ECO:0007669"/>
    <property type="project" value="TreeGrafter"/>
</dbReference>
<keyword evidence="6 16" id="KW-0132">Cell division</keyword>
<evidence type="ECO:0000256" key="6">
    <source>
        <dbReference type="ARBA" id="ARBA00022618"/>
    </source>
</evidence>
<evidence type="ECO:0000313" key="18">
    <source>
        <dbReference type="EMBL" id="PIR06427.1"/>
    </source>
</evidence>
<evidence type="ECO:0000256" key="14">
    <source>
        <dbReference type="ARBA" id="ARBA00023316"/>
    </source>
</evidence>
<keyword evidence="8 16" id="KW-0274">FAD</keyword>
<dbReference type="GO" id="GO:0009252">
    <property type="term" value="P:peptidoglycan biosynthetic process"/>
    <property type="evidence" value="ECO:0007669"/>
    <property type="project" value="UniProtKB-UniRule"/>
</dbReference>
<feature type="active site" evidence="16">
    <location>
        <position position="165"/>
    </location>
</feature>
<protein>
    <recommendedName>
        <fullName evidence="16">UDP-N-acetylenolpyruvoylglucosamine reductase</fullName>
        <ecNumber evidence="16">1.3.1.98</ecNumber>
    </recommendedName>
    <alternativeName>
        <fullName evidence="16">UDP-N-acetylmuramate dehydrogenase</fullName>
    </alternativeName>
</protein>
<evidence type="ECO:0000256" key="11">
    <source>
        <dbReference type="ARBA" id="ARBA00022984"/>
    </source>
</evidence>
<evidence type="ECO:0000256" key="2">
    <source>
        <dbReference type="ARBA" id="ARBA00003921"/>
    </source>
</evidence>
<evidence type="ECO:0000256" key="10">
    <source>
        <dbReference type="ARBA" id="ARBA00022960"/>
    </source>
</evidence>
<keyword evidence="14 16" id="KW-0961">Cell wall biogenesis/degradation</keyword>
<feature type="active site" evidence="16">
    <location>
        <position position="307"/>
    </location>
</feature>
<dbReference type="GO" id="GO:0071949">
    <property type="term" value="F:FAD binding"/>
    <property type="evidence" value="ECO:0007669"/>
    <property type="project" value="InterPro"/>
</dbReference>
<dbReference type="Gene3D" id="3.30.43.10">
    <property type="entry name" value="Uridine Diphospho-n-acetylenolpyruvylglucosamine Reductase, domain 2"/>
    <property type="match status" value="1"/>
</dbReference>
<dbReference type="Gene3D" id="3.30.465.10">
    <property type="match status" value="1"/>
</dbReference>
<evidence type="ECO:0000256" key="15">
    <source>
        <dbReference type="ARBA" id="ARBA00048914"/>
    </source>
</evidence>
<dbReference type="SUPFAM" id="SSF56194">
    <property type="entry name" value="Uridine diphospho-N-Acetylenolpyruvylglucosamine reductase, MurB, C-terminal domain"/>
    <property type="match status" value="1"/>
</dbReference>
<gene>
    <name evidence="16" type="primary">murB</name>
    <name evidence="18" type="ORF">COV55_04035</name>
</gene>
<keyword evidence="7 16" id="KW-0285">Flavoprotein</keyword>